<feature type="transmembrane region" description="Helical" evidence="4">
    <location>
        <begin position="59"/>
        <end position="82"/>
    </location>
</feature>
<comment type="caution">
    <text evidence="6">The sequence shown here is derived from an EMBL/GenBank/DDBJ whole genome shotgun (WGS) entry which is preliminary data.</text>
</comment>
<feature type="transmembrane region" description="Helical" evidence="4">
    <location>
        <begin position="381"/>
        <end position="402"/>
    </location>
</feature>
<name>A0A4R6FJP9_9SPHN</name>
<keyword evidence="1 4" id="KW-0812">Transmembrane</keyword>
<feature type="transmembrane region" description="Helical" evidence="4">
    <location>
        <begin position="222"/>
        <end position="247"/>
    </location>
</feature>
<dbReference type="AlphaFoldDB" id="A0A4R6FJP9"/>
<feature type="transmembrane region" description="Helical" evidence="4">
    <location>
        <begin position="294"/>
        <end position="312"/>
    </location>
</feature>
<feature type="transmembrane region" description="Helical" evidence="4">
    <location>
        <begin position="183"/>
        <end position="201"/>
    </location>
</feature>
<keyword evidence="7" id="KW-1185">Reference proteome</keyword>
<organism evidence="6 7">
    <name type="scientific">Stakelama pacifica</name>
    <dbReference type="NCBI Taxonomy" id="517720"/>
    <lineage>
        <taxon>Bacteria</taxon>
        <taxon>Pseudomonadati</taxon>
        <taxon>Pseudomonadota</taxon>
        <taxon>Alphaproteobacteria</taxon>
        <taxon>Sphingomonadales</taxon>
        <taxon>Sphingomonadaceae</taxon>
        <taxon>Stakelama</taxon>
    </lineage>
</organism>
<feature type="transmembrane region" description="Helical" evidence="4">
    <location>
        <begin position="259"/>
        <end position="282"/>
    </location>
</feature>
<dbReference type="SUPFAM" id="SSF103473">
    <property type="entry name" value="MFS general substrate transporter"/>
    <property type="match status" value="1"/>
</dbReference>
<dbReference type="Gene3D" id="1.20.1250.20">
    <property type="entry name" value="MFS general substrate transporter like domains"/>
    <property type="match status" value="2"/>
</dbReference>
<proteinExistence type="predicted"/>
<dbReference type="InterPro" id="IPR036259">
    <property type="entry name" value="MFS_trans_sf"/>
</dbReference>
<dbReference type="RefSeq" id="WP_229668243.1">
    <property type="nucleotide sequence ID" value="NZ_BMLU01000008.1"/>
</dbReference>
<feature type="transmembrane region" description="Helical" evidence="4">
    <location>
        <begin position="94"/>
        <end position="111"/>
    </location>
</feature>
<dbReference type="PANTHER" id="PTHR23528:SF1">
    <property type="entry name" value="MAJOR FACILITATOR SUPERFAMILY (MFS) PROFILE DOMAIN-CONTAINING PROTEIN"/>
    <property type="match status" value="1"/>
</dbReference>
<dbReference type="Proteomes" id="UP000295493">
    <property type="component" value="Unassembled WGS sequence"/>
</dbReference>
<sequence length="406" mass="42517">MSANTGPAPSGRPIEKRSAAFLLLFALAHLGGVFGYLPLLSLLLPIKVQAMAGDARLGLFTLCMVTGGIASSASNILFGWLSDRSVRQGNGRRRWIAAGIVASAAALFAVAEAARPIPLVLSVMAVQIAVNLLLAPLIAIMADEIPDSQKGLTGALLSLAFPLAAGGAALMMDLTSLNGATRLAVAALALAICTAPFLATRSRKTSDALPPIEERAMLRRDLGVAWASRILMQVANNVLSTYLFYYFESVASSASPEQLAARVGHVLTIAFLLPVPVTLLIGRLSDRMHRRKPFLLAMAALAVAGLVVMALAEDPRIGAVAYFTYSIGSQAFLALHGAFAMQLLPSPEHRGRDLGLLNLTNTLPALLGPVLTWQLASPHNFTAALLALAGLAALGGLLVLGVRGRR</sequence>
<feature type="transmembrane region" description="Helical" evidence="4">
    <location>
        <begin position="356"/>
        <end position="375"/>
    </location>
</feature>
<dbReference type="GO" id="GO:0022857">
    <property type="term" value="F:transmembrane transporter activity"/>
    <property type="evidence" value="ECO:0007669"/>
    <property type="project" value="InterPro"/>
</dbReference>
<evidence type="ECO:0000256" key="2">
    <source>
        <dbReference type="ARBA" id="ARBA00022989"/>
    </source>
</evidence>
<feature type="transmembrane region" description="Helical" evidence="4">
    <location>
        <begin position="117"/>
        <end position="140"/>
    </location>
</feature>
<feature type="transmembrane region" description="Helical" evidence="4">
    <location>
        <begin position="20"/>
        <end position="39"/>
    </location>
</feature>
<feature type="transmembrane region" description="Helical" evidence="4">
    <location>
        <begin position="324"/>
        <end position="344"/>
    </location>
</feature>
<gene>
    <name evidence="6" type="ORF">EV664_10852</name>
</gene>
<dbReference type="EMBL" id="SNWD01000008">
    <property type="protein sequence ID" value="TDN81110.1"/>
    <property type="molecule type" value="Genomic_DNA"/>
</dbReference>
<feature type="transmembrane region" description="Helical" evidence="4">
    <location>
        <begin position="152"/>
        <end position="171"/>
    </location>
</feature>
<accession>A0A4R6FJP9</accession>
<evidence type="ECO:0000313" key="7">
    <source>
        <dbReference type="Proteomes" id="UP000295493"/>
    </source>
</evidence>
<dbReference type="Pfam" id="PF07690">
    <property type="entry name" value="MFS_1"/>
    <property type="match status" value="2"/>
</dbReference>
<evidence type="ECO:0000256" key="3">
    <source>
        <dbReference type="ARBA" id="ARBA00023136"/>
    </source>
</evidence>
<keyword evidence="2 4" id="KW-1133">Transmembrane helix</keyword>
<evidence type="ECO:0000313" key="6">
    <source>
        <dbReference type="EMBL" id="TDN81110.1"/>
    </source>
</evidence>
<dbReference type="PROSITE" id="PS50850">
    <property type="entry name" value="MFS"/>
    <property type="match status" value="1"/>
</dbReference>
<dbReference type="InterPro" id="IPR020846">
    <property type="entry name" value="MFS_dom"/>
</dbReference>
<feature type="domain" description="Major facilitator superfamily (MFS) profile" evidence="5">
    <location>
        <begin position="221"/>
        <end position="406"/>
    </location>
</feature>
<evidence type="ECO:0000259" key="5">
    <source>
        <dbReference type="PROSITE" id="PS50850"/>
    </source>
</evidence>
<dbReference type="InterPro" id="IPR011701">
    <property type="entry name" value="MFS"/>
</dbReference>
<keyword evidence="3 4" id="KW-0472">Membrane</keyword>
<dbReference type="PANTHER" id="PTHR23528">
    <property type="match status" value="1"/>
</dbReference>
<evidence type="ECO:0000256" key="1">
    <source>
        <dbReference type="ARBA" id="ARBA00022692"/>
    </source>
</evidence>
<protein>
    <submittedName>
        <fullName evidence="6">MFS transporter</fullName>
    </submittedName>
</protein>
<reference evidence="6 7" key="1">
    <citation type="submission" date="2019-03" db="EMBL/GenBank/DDBJ databases">
        <title>Genomic Encyclopedia of Type Strains, Phase IV (KMG-IV): sequencing the most valuable type-strain genomes for metagenomic binning, comparative biology and taxonomic classification.</title>
        <authorList>
            <person name="Goeker M."/>
        </authorList>
    </citation>
    <scope>NUCLEOTIDE SEQUENCE [LARGE SCALE GENOMIC DNA]</scope>
    <source>
        <strain evidence="6 7">DSM 25059</strain>
    </source>
</reference>
<evidence type="ECO:0000256" key="4">
    <source>
        <dbReference type="SAM" id="Phobius"/>
    </source>
</evidence>